<dbReference type="InterPro" id="IPR013806">
    <property type="entry name" value="Kringle-like"/>
</dbReference>
<evidence type="ECO:0000259" key="10">
    <source>
        <dbReference type="PROSITE" id="PS51092"/>
    </source>
</evidence>
<dbReference type="Pfam" id="PF00040">
    <property type="entry name" value="fn2"/>
    <property type="match status" value="1"/>
</dbReference>
<feature type="domain" description="C-type lectin" evidence="9">
    <location>
        <begin position="464"/>
        <end position="578"/>
    </location>
</feature>
<comment type="caution">
    <text evidence="8">Lacks conserved residue(s) required for the propagation of feature annotation.</text>
</comment>
<dbReference type="SUPFAM" id="SSF57440">
    <property type="entry name" value="Kringle-like"/>
    <property type="match status" value="1"/>
</dbReference>
<dbReference type="Pfam" id="PF00059">
    <property type="entry name" value="Lectin_C"/>
    <property type="match status" value="7"/>
</dbReference>
<dbReference type="InterPro" id="IPR036943">
    <property type="entry name" value="FN_type2_sf"/>
</dbReference>
<keyword evidence="7" id="KW-0325">Glycoprotein</keyword>
<dbReference type="Ensembl" id="ENSAMXT00005003279.1">
    <property type="protein sequence ID" value="ENSAMXP00005002890.1"/>
    <property type="gene ID" value="ENSAMXG00005001436.1"/>
</dbReference>
<dbReference type="InterPro" id="IPR050111">
    <property type="entry name" value="C-type_lectin/snaclec_domain"/>
</dbReference>
<dbReference type="SMART" id="SM00059">
    <property type="entry name" value="FN2"/>
    <property type="match status" value="1"/>
</dbReference>
<evidence type="ECO:0000313" key="12">
    <source>
        <dbReference type="Proteomes" id="UP000694621"/>
    </source>
</evidence>
<keyword evidence="5" id="KW-0472">Membrane</keyword>
<dbReference type="InterPro" id="IPR000562">
    <property type="entry name" value="FN_type2_dom"/>
</dbReference>
<dbReference type="PROSITE" id="PS51092">
    <property type="entry name" value="FN2_2"/>
    <property type="match status" value="1"/>
</dbReference>
<dbReference type="InterPro" id="IPR016187">
    <property type="entry name" value="CTDL_fold"/>
</dbReference>
<dbReference type="PROSITE" id="PS50041">
    <property type="entry name" value="C_TYPE_LECTIN_2"/>
    <property type="match status" value="8"/>
</dbReference>
<evidence type="ECO:0000256" key="7">
    <source>
        <dbReference type="ARBA" id="ARBA00023180"/>
    </source>
</evidence>
<evidence type="ECO:0000256" key="4">
    <source>
        <dbReference type="ARBA" id="ARBA00022989"/>
    </source>
</evidence>
<keyword evidence="2" id="KW-0812">Transmembrane</keyword>
<evidence type="ECO:0000256" key="3">
    <source>
        <dbReference type="ARBA" id="ARBA00022737"/>
    </source>
</evidence>
<feature type="domain" description="C-type lectin" evidence="9">
    <location>
        <begin position="101"/>
        <end position="212"/>
    </location>
</feature>
<dbReference type="Proteomes" id="UP000694621">
    <property type="component" value="Unplaced"/>
</dbReference>
<evidence type="ECO:0000259" key="9">
    <source>
        <dbReference type="PROSITE" id="PS50041"/>
    </source>
</evidence>
<sequence>LCIFKCSKNTLKVFSLQINVSILKKWSFHSIYTIKGNALGRPCNFPFLFNNKWYSDCTTDFTSLPWCAVESEFDPNQLWGYCPSPRVNEFWKRNPLTNVYYQVNEDSALTWYQARKSCQQQEGDLVSITEPHQQTFISGLIKTTGPVLWTGLNSLESSGGWRWGNEQPLRYLKWMSGQPSSLPDHSCGVLSQLYGSEWSTAVCSEKHGYICQRGLPTPTVPPVVHTGSCYSPWIPYSGHCYLLSRTKRTWLEARDACRREGGDLLSILNVEEQSFTITQLGYSEFQCDYSTVNFAHTCTDMPHCAGFHYSAFYFFKGWVRYGSYCYLLGSNTKTFGEAKKMCETTGSYLADITNRIENAFLVSLTGARPETHFWIGLSNMKDEHTFEWTNSTKVPFTHFNVGMPGGKQGCVAMTTGITAGLWDVLNCTNAEKYICKQKAEGVLTPEPPTTPAPTCSSNWYPVTNRNLCFKLFKVIEDQKKSWSEALDFCRELGGDLLSIHSASDLLTPAWIGYSIQDPSAGYEWSDGSSSSYENWSNGEPNNLNNVENCVKLEDMSWMSMPEEWNDISCDERMDWFCEIQKGKTSEIPKEVDITPYNKTEDDWIIFKDNQYYFSEESFSMEEGRRICKGIHGDLVVINDDEERVFLWHLVKERKNAFYIGMHVDLDKSVSWLDGTPVVYQAWLQNQPAFLNNDEHCVKMTRFQGLWQTQNCGDPEGLVCERSGSIPANATAVPTDPPTGGCAPDWMQFQEKCYKIGLDLKTWTEARSYCKSIGGNLASINKRLQQAFLTSKMDDPNIPDLWNGLNSFVQNRLKWTDGSSVLFSDWAQEETEKEYRGGQYCGVLGGAARAQLGKWLTKSCNETSGYICSRVVDRSFTPSPTDVPRTFIKLGNSSYMLVKTNMTWEEAQSHCQSVGANLASIRDAFTQSYIELQTHEFRQPIWIGLNSMETDGYFLWIDKFHLNMEKWDRYEPGQHPCVYVDVYGAWKTTLCNKTYYSIFLFFTEIAPTLPAQYSGVCPEDTEDEPKMTWLPYKGHCYAIVKRKESWSAASRICTTRGANLVSILDTMESTFIERCIRLFGDRYNSYWIGLFKTHAGHWLWLDKSVMDYTNWKSSEYEWFRHRNTPCVTIMESKWRKTDCDTDTEFICKTEKGTFQIGAVFYTFQLTKFFEVFGLYLTKHLHFPPTVLPTVLPTAPPTETVHTGNNNEE</sequence>
<feature type="domain" description="C-type lectin" evidence="9">
    <location>
        <begin position="236"/>
        <end position="328"/>
    </location>
</feature>
<evidence type="ECO:0000256" key="5">
    <source>
        <dbReference type="ARBA" id="ARBA00023136"/>
    </source>
</evidence>
<feature type="domain" description="C-type lectin" evidence="9">
    <location>
        <begin position="321"/>
        <end position="436"/>
    </location>
</feature>
<reference evidence="11" key="1">
    <citation type="submission" date="2025-08" db="UniProtKB">
        <authorList>
            <consortium name="Ensembl"/>
        </authorList>
    </citation>
    <scope>IDENTIFICATION</scope>
</reference>
<dbReference type="GO" id="GO:0016020">
    <property type="term" value="C:membrane"/>
    <property type="evidence" value="ECO:0007669"/>
    <property type="project" value="UniProtKB-SubCell"/>
</dbReference>
<feature type="domain" description="C-type lectin" evidence="9">
    <location>
        <begin position="1031"/>
        <end position="1147"/>
    </location>
</feature>
<organism evidence="11 12">
    <name type="scientific">Astyanax mexicanus</name>
    <name type="common">Blind cave fish</name>
    <name type="synonym">Astyanax fasciatus mexicanus</name>
    <dbReference type="NCBI Taxonomy" id="7994"/>
    <lineage>
        <taxon>Eukaryota</taxon>
        <taxon>Metazoa</taxon>
        <taxon>Chordata</taxon>
        <taxon>Craniata</taxon>
        <taxon>Vertebrata</taxon>
        <taxon>Euteleostomi</taxon>
        <taxon>Actinopterygii</taxon>
        <taxon>Neopterygii</taxon>
        <taxon>Teleostei</taxon>
        <taxon>Ostariophysi</taxon>
        <taxon>Characiformes</taxon>
        <taxon>Characoidei</taxon>
        <taxon>Acestrorhamphidae</taxon>
        <taxon>Acestrorhamphinae</taxon>
        <taxon>Astyanax</taxon>
    </lineage>
</organism>
<dbReference type="CDD" id="cd00062">
    <property type="entry name" value="FN2"/>
    <property type="match status" value="1"/>
</dbReference>
<dbReference type="Gene3D" id="2.10.10.10">
    <property type="entry name" value="Fibronectin, type II, collagen-binding"/>
    <property type="match status" value="1"/>
</dbReference>
<name>A0A8B9J5B6_ASTMX</name>
<feature type="domain" description="Fibronectin type-II" evidence="10">
    <location>
        <begin position="38"/>
        <end position="84"/>
    </location>
</feature>
<protein>
    <submittedName>
        <fullName evidence="11">Mannose receptor, C type 1b</fullName>
    </submittedName>
</protein>
<keyword evidence="6" id="KW-1015">Disulfide bond</keyword>
<dbReference type="InterPro" id="IPR001304">
    <property type="entry name" value="C-type_lectin-like"/>
</dbReference>
<evidence type="ECO:0000256" key="2">
    <source>
        <dbReference type="ARBA" id="ARBA00022692"/>
    </source>
</evidence>
<keyword evidence="4" id="KW-1133">Transmembrane helix</keyword>
<dbReference type="CDD" id="cd00037">
    <property type="entry name" value="CLECT"/>
    <property type="match status" value="6"/>
</dbReference>
<accession>A0A8B9J5B6</accession>
<dbReference type="SMART" id="SM00034">
    <property type="entry name" value="CLECT"/>
    <property type="match status" value="8"/>
</dbReference>
<dbReference type="PRINTS" id="PR00013">
    <property type="entry name" value="FNTYPEII"/>
</dbReference>
<evidence type="ECO:0000256" key="8">
    <source>
        <dbReference type="PROSITE-ProRule" id="PRU00479"/>
    </source>
</evidence>
<evidence type="ECO:0000256" key="6">
    <source>
        <dbReference type="ARBA" id="ARBA00023157"/>
    </source>
</evidence>
<feature type="domain" description="C-type lectin" evidence="9">
    <location>
        <begin position="606"/>
        <end position="720"/>
    </location>
</feature>
<dbReference type="Gene3D" id="3.10.100.10">
    <property type="entry name" value="Mannose-Binding Protein A, subunit A"/>
    <property type="match status" value="8"/>
</dbReference>
<comment type="subcellular location">
    <subcellularLocation>
        <location evidence="1">Membrane</location>
        <topology evidence="1">Single-pass membrane protein</topology>
    </subcellularLocation>
</comment>
<proteinExistence type="predicted"/>
<dbReference type="SUPFAM" id="SSF56436">
    <property type="entry name" value="C-type lectin-like"/>
    <property type="match status" value="8"/>
</dbReference>
<feature type="domain" description="C-type lectin" evidence="9">
    <location>
        <begin position="889"/>
        <end position="997"/>
    </location>
</feature>
<dbReference type="InterPro" id="IPR016186">
    <property type="entry name" value="C-type_lectin-like/link_sf"/>
</dbReference>
<feature type="domain" description="C-type lectin" evidence="9">
    <location>
        <begin position="748"/>
        <end position="868"/>
    </location>
</feature>
<keyword evidence="3" id="KW-0677">Repeat</keyword>
<evidence type="ECO:0000313" key="11">
    <source>
        <dbReference type="Ensembl" id="ENSAMXP00005002890.1"/>
    </source>
</evidence>
<dbReference type="AlphaFoldDB" id="A0A8B9J5B6"/>
<dbReference type="PANTHER" id="PTHR22803">
    <property type="entry name" value="MANNOSE, PHOSPHOLIPASE, LECTIN RECEPTOR RELATED"/>
    <property type="match status" value="1"/>
</dbReference>
<evidence type="ECO:0000256" key="1">
    <source>
        <dbReference type="ARBA" id="ARBA00004167"/>
    </source>
</evidence>